<proteinExistence type="predicted"/>
<evidence type="ECO:0000256" key="2">
    <source>
        <dbReference type="SAM" id="Phobius"/>
    </source>
</evidence>
<evidence type="ECO:0000313" key="4">
    <source>
        <dbReference type="Proteomes" id="UP000596742"/>
    </source>
</evidence>
<dbReference type="AlphaFoldDB" id="A0A8B6CJ44"/>
<feature type="compositionally biased region" description="Polar residues" evidence="1">
    <location>
        <begin position="229"/>
        <end position="238"/>
    </location>
</feature>
<feature type="region of interest" description="Disordered" evidence="1">
    <location>
        <begin position="217"/>
        <end position="247"/>
    </location>
</feature>
<protein>
    <submittedName>
        <fullName evidence="3">Uncharacterized protein</fullName>
    </submittedName>
</protein>
<sequence length="247" mass="27115">MENKEQFVNLLPGPLILCVGFIIQIIGFSTTHWSERTSTGACCGLWEVCTRDDDNFKSCFTITQRGSVPIMVFLCSFLGTVSTIITGLSFITAVFTTCQKKSTALRWSKNSAAATLIAVALSISIECIYGATYSSITYDNIPNLNKKSTTTELSWSFFLYCSSSVILLIGGLYLIIVPSNILSTNKVSTNMPQIPVLQIHPPPSDRAPTPLYLLSQRSSSPLPSPFSSKAHTQHTQSLPPVFTQMRR</sequence>
<name>A0A8B6CJ44_MYTGA</name>
<feature type="compositionally biased region" description="Low complexity" evidence="1">
    <location>
        <begin position="217"/>
        <end position="228"/>
    </location>
</feature>
<keyword evidence="2" id="KW-0472">Membrane</keyword>
<gene>
    <name evidence="3" type="ORF">MGAL_10B074920</name>
</gene>
<accession>A0A8B6CJ44</accession>
<feature type="transmembrane region" description="Helical" evidence="2">
    <location>
        <begin position="7"/>
        <end position="28"/>
    </location>
</feature>
<keyword evidence="4" id="KW-1185">Reference proteome</keyword>
<organism evidence="3 4">
    <name type="scientific">Mytilus galloprovincialis</name>
    <name type="common">Mediterranean mussel</name>
    <dbReference type="NCBI Taxonomy" id="29158"/>
    <lineage>
        <taxon>Eukaryota</taxon>
        <taxon>Metazoa</taxon>
        <taxon>Spiralia</taxon>
        <taxon>Lophotrochozoa</taxon>
        <taxon>Mollusca</taxon>
        <taxon>Bivalvia</taxon>
        <taxon>Autobranchia</taxon>
        <taxon>Pteriomorphia</taxon>
        <taxon>Mytilida</taxon>
        <taxon>Mytiloidea</taxon>
        <taxon>Mytilidae</taxon>
        <taxon>Mytilinae</taxon>
        <taxon>Mytilus</taxon>
    </lineage>
</organism>
<evidence type="ECO:0000256" key="1">
    <source>
        <dbReference type="SAM" id="MobiDB-lite"/>
    </source>
</evidence>
<feature type="transmembrane region" description="Helical" evidence="2">
    <location>
        <begin position="112"/>
        <end position="133"/>
    </location>
</feature>
<keyword evidence="2" id="KW-1133">Transmembrane helix</keyword>
<evidence type="ECO:0000313" key="3">
    <source>
        <dbReference type="EMBL" id="VDI06108.1"/>
    </source>
</evidence>
<feature type="transmembrane region" description="Helical" evidence="2">
    <location>
        <begin position="153"/>
        <end position="176"/>
    </location>
</feature>
<dbReference type="Gene3D" id="1.20.140.150">
    <property type="match status" value="1"/>
</dbReference>
<comment type="caution">
    <text evidence="3">The sequence shown here is derived from an EMBL/GenBank/DDBJ whole genome shotgun (WGS) entry which is preliminary data.</text>
</comment>
<dbReference type="Proteomes" id="UP000596742">
    <property type="component" value="Unassembled WGS sequence"/>
</dbReference>
<dbReference type="OrthoDB" id="6111495at2759"/>
<reference evidence="3" key="1">
    <citation type="submission" date="2018-11" db="EMBL/GenBank/DDBJ databases">
        <authorList>
            <person name="Alioto T."/>
            <person name="Alioto T."/>
        </authorList>
    </citation>
    <scope>NUCLEOTIDE SEQUENCE</scope>
</reference>
<feature type="transmembrane region" description="Helical" evidence="2">
    <location>
        <begin position="70"/>
        <end position="91"/>
    </location>
</feature>
<keyword evidence="2" id="KW-0812">Transmembrane</keyword>
<dbReference type="EMBL" id="UYJE01001897">
    <property type="protein sequence ID" value="VDI06108.1"/>
    <property type="molecule type" value="Genomic_DNA"/>
</dbReference>